<protein>
    <recommendedName>
        <fullName evidence="1">diguanylate cyclase</fullName>
        <ecNumber evidence="1">2.7.7.65</ecNumber>
    </recommendedName>
</protein>
<dbReference type="InterPro" id="IPR029787">
    <property type="entry name" value="Nucleotide_cyclase"/>
</dbReference>
<sequence length="72" mass="7821">MFPETDKKTAHRVAERLKEGIENIKINGIAVTCSFGIAESSEARNLEELIQKADEALYSAKRAGKNSIAVSA</sequence>
<dbReference type="PROSITE" id="PS50887">
    <property type="entry name" value="GGDEF"/>
    <property type="match status" value="1"/>
</dbReference>
<accession>A0A0S3QT33</accession>
<organism evidence="4 5">
    <name type="scientific">Thermosulfidibacter takaii (strain DSM 17441 / JCM 13301 / NBRC 103674 / ABI70S6)</name>
    <dbReference type="NCBI Taxonomy" id="1298851"/>
    <lineage>
        <taxon>Bacteria</taxon>
        <taxon>Pseudomonadati</taxon>
        <taxon>Thermosulfidibacterota</taxon>
        <taxon>Thermosulfidibacteria</taxon>
        <taxon>Thermosulfidibacterales</taxon>
        <taxon>Thermosulfidibacteraceae</taxon>
    </lineage>
</organism>
<evidence type="ECO:0000313" key="4">
    <source>
        <dbReference type="EMBL" id="BAT71497.1"/>
    </source>
</evidence>
<evidence type="ECO:0000313" key="5">
    <source>
        <dbReference type="Proteomes" id="UP000063234"/>
    </source>
</evidence>
<dbReference type="InterPro" id="IPR000160">
    <property type="entry name" value="GGDEF_dom"/>
</dbReference>
<dbReference type="Proteomes" id="UP000063234">
    <property type="component" value="Chromosome"/>
</dbReference>
<evidence type="ECO:0000256" key="1">
    <source>
        <dbReference type="ARBA" id="ARBA00012528"/>
    </source>
</evidence>
<dbReference type="EMBL" id="AP013035">
    <property type="protein sequence ID" value="BAT71497.1"/>
    <property type="molecule type" value="Genomic_DNA"/>
</dbReference>
<dbReference type="OrthoDB" id="9804747at2"/>
<keyword evidence="5" id="KW-1185">Reference proteome</keyword>
<reference evidence="5" key="1">
    <citation type="journal article" date="2018" name="Science">
        <title>A primordial and reversible TCA cycle in a facultatively chemolithoautotrophic thermophile.</title>
        <authorList>
            <person name="Nunoura T."/>
            <person name="Chikaraishi Y."/>
            <person name="Izaki R."/>
            <person name="Suwa T."/>
            <person name="Sato T."/>
            <person name="Harada T."/>
            <person name="Mori K."/>
            <person name="Kato Y."/>
            <person name="Miyazaki M."/>
            <person name="Shimamura S."/>
            <person name="Yanagawa K."/>
            <person name="Shuto A."/>
            <person name="Ohkouchi N."/>
            <person name="Fujita N."/>
            <person name="Takaki Y."/>
            <person name="Atomi H."/>
            <person name="Takai K."/>
        </authorList>
    </citation>
    <scope>NUCLEOTIDE SEQUENCE [LARGE SCALE GENOMIC DNA]</scope>
    <source>
        <strain evidence="5">DSM 17441 / JCM 13301 / NBRC 103674 / ABI70S6</strain>
    </source>
</reference>
<dbReference type="Pfam" id="PF00990">
    <property type="entry name" value="GGDEF"/>
    <property type="match status" value="1"/>
</dbReference>
<feature type="domain" description="GGDEF" evidence="3">
    <location>
        <begin position="1"/>
        <end position="72"/>
    </location>
</feature>
<dbReference type="KEGG" id="ttk:TST_0691"/>
<dbReference type="SUPFAM" id="SSF55073">
    <property type="entry name" value="Nucleotide cyclase"/>
    <property type="match status" value="1"/>
</dbReference>
<name>A0A0S3QT33_THET7</name>
<dbReference type="NCBIfam" id="TIGR00254">
    <property type="entry name" value="GGDEF"/>
    <property type="match status" value="1"/>
</dbReference>
<dbReference type="PANTHER" id="PTHR45138">
    <property type="entry name" value="REGULATORY COMPONENTS OF SENSORY TRANSDUCTION SYSTEM"/>
    <property type="match status" value="1"/>
</dbReference>
<dbReference type="InterPro" id="IPR050469">
    <property type="entry name" value="Diguanylate_Cyclase"/>
</dbReference>
<proteinExistence type="predicted"/>
<dbReference type="AlphaFoldDB" id="A0A0S3QT33"/>
<dbReference type="PANTHER" id="PTHR45138:SF9">
    <property type="entry name" value="DIGUANYLATE CYCLASE DGCM-RELATED"/>
    <property type="match status" value="1"/>
</dbReference>
<gene>
    <name evidence="4" type="ORF">TST_0691</name>
</gene>
<evidence type="ECO:0000259" key="3">
    <source>
        <dbReference type="PROSITE" id="PS50887"/>
    </source>
</evidence>
<dbReference type="InterPro" id="IPR043128">
    <property type="entry name" value="Rev_trsase/Diguanyl_cyclase"/>
</dbReference>
<dbReference type="Gene3D" id="3.30.70.270">
    <property type="match status" value="1"/>
</dbReference>
<comment type="catalytic activity">
    <reaction evidence="2">
        <text>2 GTP = 3',3'-c-di-GMP + 2 diphosphate</text>
        <dbReference type="Rhea" id="RHEA:24898"/>
        <dbReference type="ChEBI" id="CHEBI:33019"/>
        <dbReference type="ChEBI" id="CHEBI:37565"/>
        <dbReference type="ChEBI" id="CHEBI:58805"/>
        <dbReference type="EC" id="2.7.7.65"/>
    </reaction>
</comment>
<evidence type="ECO:0000256" key="2">
    <source>
        <dbReference type="ARBA" id="ARBA00034247"/>
    </source>
</evidence>
<dbReference type="STRING" id="1298851.TST_0691"/>
<dbReference type="GO" id="GO:0052621">
    <property type="term" value="F:diguanylate cyclase activity"/>
    <property type="evidence" value="ECO:0007669"/>
    <property type="project" value="UniProtKB-EC"/>
</dbReference>
<dbReference type="EC" id="2.7.7.65" evidence="1"/>